<protein>
    <submittedName>
        <fullName evidence="2">Transposase</fullName>
    </submittedName>
</protein>
<dbReference type="Proteomes" id="UP000716322">
    <property type="component" value="Unassembled WGS sequence"/>
</dbReference>
<sequence>MDLLCPAEVFEPVPGVVDTGFACAQRVLWVVPDEDVLVTIGMQNPLKKPDAHSLRTVMGLLNDGILQRVEVKLRPYLFRPEEAILRRSLDVRDRAWAIIEPLVREDCIPEIYLPRTRGRLILARAAELGLDPKQVYRPLYRYWAYGSCVDALIACYDLCGPSGQKQQAGSNKRGRRPDRVKLQDDLSLLGPSRAEVRKKIVQGIHAFLKPGVTIKKAWEDTKRTYFKTAEIEHGNLLIPVPPEAHEAPSLHQFKQVVKEMNHDLSLTKRNISTTTWNLKHRGVLGSSRDRVFGPGARFEIDATIVDVYLVSVFNRAWLIGRPVLYVVIDVFSRMVVGFYLGLEGPSWEGARLALFNAFSDKTDFCRQLGIDISPDLWPCHHLPHKLLCDNGELKSKASDALPKEFGITIQNAAVRRPDWKPNVEQQFNLINNHTIHFEPGALNRRLDEMKRRHCSLDASLTLPELGRILAYKLIEYNLSAYSADALPNEMLGENLMDATPLTVWNWGMEHLTGGAKVLEKQRVWTKLLPAATASVRRDGIYFHGRRYACERAVREEWFARARTTGKVSPIEIRHLPYAPACIWILNATSRAWEPCELLDNNEKYRLARLEEMLDRAKLLGMEADQKASELRQVCATLDAKCEAITTDAKKAAAQAKQGLSKTEKKANVQANRAFEKTAERVEHARDAAQSYCDPPAQDNVVKLRPDMRKQNPLDDIWGL</sequence>
<dbReference type="InterPro" id="IPR001584">
    <property type="entry name" value="Integrase_cat-core"/>
</dbReference>
<dbReference type="InterPro" id="IPR036397">
    <property type="entry name" value="RNaseH_sf"/>
</dbReference>
<reference evidence="2 3" key="1">
    <citation type="submission" date="2020-03" db="EMBL/GenBank/DDBJ databases">
        <title>Genome sequence of strain Massilia sp. TW-1.</title>
        <authorList>
            <person name="Chaudhary D.K."/>
        </authorList>
    </citation>
    <scope>NUCLEOTIDE SEQUENCE [LARGE SCALE GENOMIC DNA]</scope>
    <source>
        <strain evidence="2 3">TW-1</strain>
    </source>
</reference>
<keyword evidence="3" id="KW-1185">Reference proteome</keyword>
<dbReference type="PROSITE" id="PS50994">
    <property type="entry name" value="INTEGRASE"/>
    <property type="match status" value="1"/>
</dbReference>
<evidence type="ECO:0000313" key="2">
    <source>
        <dbReference type="EMBL" id="NIA57964.1"/>
    </source>
</evidence>
<accession>A0ABX0PKU9</accession>
<evidence type="ECO:0000259" key="1">
    <source>
        <dbReference type="PROSITE" id="PS50994"/>
    </source>
</evidence>
<feature type="domain" description="Integrase catalytic" evidence="1">
    <location>
        <begin position="290"/>
        <end position="508"/>
    </location>
</feature>
<organism evidence="2 3">
    <name type="scientific">Telluria antibiotica</name>
    <dbReference type="NCBI Taxonomy" id="2717319"/>
    <lineage>
        <taxon>Bacteria</taxon>
        <taxon>Pseudomonadati</taxon>
        <taxon>Pseudomonadota</taxon>
        <taxon>Betaproteobacteria</taxon>
        <taxon>Burkholderiales</taxon>
        <taxon>Oxalobacteraceae</taxon>
        <taxon>Telluria group</taxon>
        <taxon>Telluria</taxon>
    </lineage>
</organism>
<evidence type="ECO:0000313" key="3">
    <source>
        <dbReference type="Proteomes" id="UP000716322"/>
    </source>
</evidence>
<dbReference type="InterPro" id="IPR012337">
    <property type="entry name" value="RNaseH-like_sf"/>
</dbReference>
<dbReference type="RefSeq" id="WP_166865516.1">
    <property type="nucleotide sequence ID" value="NZ_JAAQOM010000034.1"/>
</dbReference>
<dbReference type="Gene3D" id="3.30.420.10">
    <property type="entry name" value="Ribonuclease H-like superfamily/Ribonuclease H"/>
    <property type="match status" value="1"/>
</dbReference>
<dbReference type="SUPFAM" id="SSF53098">
    <property type="entry name" value="Ribonuclease H-like"/>
    <property type="match status" value="1"/>
</dbReference>
<name>A0ABX0PKU9_9BURK</name>
<gene>
    <name evidence="2" type="ORF">HAV22_30500</name>
</gene>
<comment type="caution">
    <text evidence="2">The sequence shown here is derived from an EMBL/GenBank/DDBJ whole genome shotgun (WGS) entry which is preliminary data.</text>
</comment>
<proteinExistence type="predicted"/>
<dbReference type="EMBL" id="JAAQOM010000034">
    <property type="protein sequence ID" value="NIA57964.1"/>
    <property type="molecule type" value="Genomic_DNA"/>
</dbReference>